<name>A0A8W8NGK2_MAGGI</name>
<sequence length="493" mass="56454">MELLRDKSEDDGQRTASRARKSQSEILYNLRKRKRNKEWDCDSTNAITKRQRTTQVHIDEQKTAKKPRTPINKTAVRKPKWNLPKTIQPKATKGNKHSKQKLANNNQKANTVIERKQKTKKSKLLDKSDNNQKTKTRNETKLSLRRTAEKNNKSTPSKGKQESQRNTRRPSQKKDIRLGQDQGAIEKKKVAQPRSTRTRKSRGCQSSRENNSTPKTDRLDNKKTRRNLHDDFGNMFLKKLDVKTHIPFGMSKRINGISVTHDNQVWVNYQNHVKLFSASGDELRSFDLEYSPIFNCCTPNGDLLVTQGFTANSTVQLIPREGTGRVFADLSSYADSLCGICYQDEKIYVIGSKGELRQFFVLRLDMDGEVEEVFETTEYRHMNHLISHHGRIFAMCTFKFAMLPLDNGKISLEAINRVHLKNTFAASASVDNLGNVIVASASKIYVINPSLERVFKVDTDIQAVIYATAVDQHNQLWIGTHDGNLYIVKYLRS</sequence>
<feature type="compositionally biased region" description="Polar residues" evidence="1">
    <location>
        <begin position="203"/>
        <end position="214"/>
    </location>
</feature>
<evidence type="ECO:0000256" key="1">
    <source>
        <dbReference type="SAM" id="MobiDB-lite"/>
    </source>
</evidence>
<protein>
    <submittedName>
        <fullName evidence="2">Uncharacterized protein</fullName>
    </submittedName>
</protein>
<keyword evidence="3" id="KW-1185">Reference proteome</keyword>
<dbReference type="InterPro" id="IPR015943">
    <property type="entry name" value="WD40/YVTN_repeat-like_dom_sf"/>
</dbReference>
<dbReference type="SUPFAM" id="SSF63829">
    <property type="entry name" value="Calcium-dependent phosphotriesterase"/>
    <property type="match status" value="1"/>
</dbReference>
<dbReference type="Gene3D" id="2.130.10.10">
    <property type="entry name" value="YVTN repeat-like/Quinoprotein amine dehydrogenase"/>
    <property type="match status" value="1"/>
</dbReference>
<dbReference type="AlphaFoldDB" id="A0A8W8NGK2"/>
<feature type="compositionally biased region" description="Basic and acidic residues" evidence="1">
    <location>
        <begin position="1"/>
        <end position="13"/>
    </location>
</feature>
<feature type="compositionally biased region" description="Basic and acidic residues" evidence="1">
    <location>
        <begin position="123"/>
        <end position="152"/>
    </location>
</feature>
<feature type="compositionally biased region" description="Basic and acidic residues" evidence="1">
    <location>
        <begin position="172"/>
        <end position="189"/>
    </location>
</feature>
<feature type="region of interest" description="Disordered" evidence="1">
    <location>
        <begin position="1"/>
        <end position="226"/>
    </location>
</feature>
<dbReference type="OrthoDB" id="6158403at2759"/>
<dbReference type="EnsemblMetazoa" id="G5195.6">
    <property type="protein sequence ID" value="G5195.6:cds"/>
    <property type="gene ID" value="G5195"/>
</dbReference>
<organism evidence="2 3">
    <name type="scientific">Magallana gigas</name>
    <name type="common">Pacific oyster</name>
    <name type="synonym">Crassostrea gigas</name>
    <dbReference type="NCBI Taxonomy" id="29159"/>
    <lineage>
        <taxon>Eukaryota</taxon>
        <taxon>Metazoa</taxon>
        <taxon>Spiralia</taxon>
        <taxon>Lophotrochozoa</taxon>
        <taxon>Mollusca</taxon>
        <taxon>Bivalvia</taxon>
        <taxon>Autobranchia</taxon>
        <taxon>Pteriomorphia</taxon>
        <taxon>Ostreida</taxon>
        <taxon>Ostreoidea</taxon>
        <taxon>Ostreidae</taxon>
        <taxon>Magallana</taxon>
    </lineage>
</organism>
<evidence type="ECO:0000313" key="3">
    <source>
        <dbReference type="Proteomes" id="UP000005408"/>
    </source>
</evidence>
<feature type="compositionally biased region" description="Low complexity" evidence="1">
    <location>
        <begin position="101"/>
        <end position="110"/>
    </location>
</feature>
<dbReference type="OMA" id="FETTEYR"/>
<accession>A0A8W8NGK2</accession>
<dbReference type="Proteomes" id="UP000005408">
    <property type="component" value="Unassembled WGS sequence"/>
</dbReference>
<evidence type="ECO:0000313" key="2">
    <source>
        <dbReference type="EnsemblMetazoa" id="G5195.6:cds"/>
    </source>
</evidence>
<reference evidence="2" key="1">
    <citation type="submission" date="2022-08" db="UniProtKB">
        <authorList>
            <consortium name="EnsemblMetazoa"/>
        </authorList>
    </citation>
    <scope>IDENTIFICATION</scope>
    <source>
        <strain evidence="2">05x7-T-G4-1.051#20</strain>
    </source>
</reference>
<feature type="compositionally biased region" description="Polar residues" evidence="1">
    <location>
        <begin position="42"/>
        <end position="56"/>
    </location>
</feature>
<feature type="compositionally biased region" description="Basic and acidic residues" evidence="1">
    <location>
        <begin position="215"/>
        <end position="226"/>
    </location>
</feature>
<proteinExistence type="predicted"/>